<sequence>MGARQLLKDVLRRFRILYALITLTRYTTCYFFLALVSCLVQITLQAGTFSVNAQGVQMMSTILAEAKVREGFPIIRDSTLQICDSIPGQDGTLCNVVSGQSQHNLTFDAQATSSPGQRRALTGEAQFDPSGNLQGVIISNGASPPQSLSEQCVVSLSWLNDLLRDARTGDAVTLAFQIWLLGLSLVTILNESIPHLFAVLVSHVLDTVWAGLRVSSTSQTRKLYETLVVNDACNGVDINTALWDARMSNAIAIVAVNYAVFLGVLCISLKLFDVYKSQMVKYVGTSTRANILVLAFSASLQLAGFFILASTALWIDKLSYGAIRRATNHLTLYQVGFIVTAILEIPWLGWISVRREKHSWFAAFLFLGLILVIISSALFASVLYRFIFQTWPFFAAVFAYILLVLTTILDVSCRLKFRNGFTDYLTIDEKKTEKATFAPFHIANRLAKPLPKEPAPTFSGTDVEKVSFQAITAPAPAVVREDSGSTPRHIKSMLRRLSGKPRRLGVTFVDAVPSTAAERPLPESPAETPDDIVLSYGSMSPGRSAHSYRPTSRTDTSRFTLSTAPPPRRFQARITSRWSMSTAGDDMAYHHLPTANFSAAHHAAKNVITGLPSNASHRN</sequence>
<feature type="transmembrane region" description="Helical" evidence="2">
    <location>
        <begin position="390"/>
        <end position="409"/>
    </location>
</feature>
<dbReference type="InterPro" id="IPR040410">
    <property type="entry name" value="UPF0658_Golgi"/>
</dbReference>
<dbReference type="Proteomes" id="UP000054166">
    <property type="component" value="Unassembled WGS sequence"/>
</dbReference>
<feature type="transmembrane region" description="Helical" evidence="2">
    <location>
        <begin position="335"/>
        <end position="353"/>
    </location>
</feature>
<dbReference type="PANTHER" id="PTHR34391:SF2">
    <property type="entry name" value="TRP C-TERMINAL DOMAIN-CONTAINING PROTEIN"/>
    <property type="match status" value="1"/>
</dbReference>
<feature type="transmembrane region" description="Helical" evidence="2">
    <location>
        <begin position="250"/>
        <end position="272"/>
    </location>
</feature>
<organism evidence="3 4">
    <name type="scientific">Piloderma croceum (strain F 1598)</name>
    <dbReference type="NCBI Taxonomy" id="765440"/>
    <lineage>
        <taxon>Eukaryota</taxon>
        <taxon>Fungi</taxon>
        <taxon>Dikarya</taxon>
        <taxon>Basidiomycota</taxon>
        <taxon>Agaricomycotina</taxon>
        <taxon>Agaricomycetes</taxon>
        <taxon>Agaricomycetidae</taxon>
        <taxon>Atheliales</taxon>
        <taxon>Atheliaceae</taxon>
        <taxon>Piloderma</taxon>
    </lineage>
</organism>
<dbReference type="STRING" id="765440.A0A0C3FC31"/>
<gene>
    <name evidence="3" type="ORF">PILCRDRAFT_12062</name>
</gene>
<dbReference type="OrthoDB" id="2448307at2759"/>
<name>A0A0C3FC31_PILCF</name>
<dbReference type="EMBL" id="KN833025">
    <property type="protein sequence ID" value="KIM77424.1"/>
    <property type="molecule type" value="Genomic_DNA"/>
</dbReference>
<keyword evidence="2" id="KW-0812">Transmembrane</keyword>
<evidence type="ECO:0000313" key="4">
    <source>
        <dbReference type="Proteomes" id="UP000054166"/>
    </source>
</evidence>
<feature type="transmembrane region" description="Helical" evidence="2">
    <location>
        <begin position="360"/>
        <end position="384"/>
    </location>
</feature>
<reference evidence="3 4" key="1">
    <citation type="submission" date="2014-04" db="EMBL/GenBank/DDBJ databases">
        <authorList>
            <consortium name="DOE Joint Genome Institute"/>
            <person name="Kuo A."/>
            <person name="Tarkka M."/>
            <person name="Buscot F."/>
            <person name="Kohler A."/>
            <person name="Nagy L.G."/>
            <person name="Floudas D."/>
            <person name="Copeland A."/>
            <person name="Barry K.W."/>
            <person name="Cichocki N."/>
            <person name="Veneault-Fourrey C."/>
            <person name="LaButti K."/>
            <person name="Lindquist E.A."/>
            <person name="Lipzen A."/>
            <person name="Lundell T."/>
            <person name="Morin E."/>
            <person name="Murat C."/>
            <person name="Sun H."/>
            <person name="Tunlid A."/>
            <person name="Henrissat B."/>
            <person name="Grigoriev I.V."/>
            <person name="Hibbett D.S."/>
            <person name="Martin F."/>
            <person name="Nordberg H.P."/>
            <person name="Cantor M.N."/>
            <person name="Hua S.X."/>
        </authorList>
    </citation>
    <scope>NUCLEOTIDE SEQUENCE [LARGE SCALE GENOMIC DNA]</scope>
    <source>
        <strain evidence="3 4">F 1598</strain>
    </source>
</reference>
<keyword evidence="4" id="KW-1185">Reference proteome</keyword>
<accession>A0A0C3FC31</accession>
<evidence type="ECO:0000256" key="2">
    <source>
        <dbReference type="SAM" id="Phobius"/>
    </source>
</evidence>
<dbReference type="InParanoid" id="A0A0C3FC31"/>
<keyword evidence="2" id="KW-1133">Transmembrane helix</keyword>
<protein>
    <submittedName>
        <fullName evidence="3">Uncharacterized protein</fullName>
    </submittedName>
</protein>
<feature type="region of interest" description="Disordered" evidence="1">
    <location>
        <begin position="515"/>
        <end position="565"/>
    </location>
</feature>
<dbReference type="PANTHER" id="PTHR34391">
    <property type="entry name" value="UPF0658 GOLGI APPARATUS MEMBRANE PROTEIN C1952.10C-RELATED"/>
    <property type="match status" value="1"/>
</dbReference>
<feature type="transmembrane region" description="Helical" evidence="2">
    <location>
        <begin position="16"/>
        <end position="42"/>
    </location>
</feature>
<evidence type="ECO:0000313" key="3">
    <source>
        <dbReference type="EMBL" id="KIM77424.1"/>
    </source>
</evidence>
<dbReference type="HOGENOM" id="CLU_021809_0_0_1"/>
<evidence type="ECO:0000256" key="1">
    <source>
        <dbReference type="SAM" id="MobiDB-lite"/>
    </source>
</evidence>
<dbReference type="AlphaFoldDB" id="A0A0C3FC31"/>
<keyword evidence="2" id="KW-0472">Membrane</keyword>
<reference evidence="4" key="2">
    <citation type="submission" date="2015-01" db="EMBL/GenBank/DDBJ databases">
        <title>Evolutionary Origins and Diversification of the Mycorrhizal Mutualists.</title>
        <authorList>
            <consortium name="DOE Joint Genome Institute"/>
            <consortium name="Mycorrhizal Genomics Consortium"/>
            <person name="Kohler A."/>
            <person name="Kuo A."/>
            <person name="Nagy L.G."/>
            <person name="Floudas D."/>
            <person name="Copeland A."/>
            <person name="Barry K.W."/>
            <person name="Cichocki N."/>
            <person name="Veneault-Fourrey C."/>
            <person name="LaButti K."/>
            <person name="Lindquist E.A."/>
            <person name="Lipzen A."/>
            <person name="Lundell T."/>
            <person name="Morin E."/>
            <person name="Murat C."/>
            <person name="Riley R."/>
            <person name="Ohm R."/>
            <person name="Sun H."/>
            <person name="Tunlid A."/>
            <person name="Henrissat B."/>
            <person name="Grigoriev I.V."/>
            <person name="Hibbett D.S."/>
            <person name="Martin F."/>
        </authorList>
    </citation>
    <scope>NUCLEOTIDE SEQUENCE [LARGE SCALE GENOMIC DNA]</scope>
    <source>
        <strain evidence="4">F 1598</strain>
    </source>
</reference>
<feature type="compositionally biased region" description="Polar residues" evidence="1">
    <location>
        <begin position="549"/>
        <end position="563"/>
    </location>
</feature>
<dbReference type="GO" id="GO:0005794">
    <property type="term" value="C:Golgi apparatus"/>
    <property type="evidence" value="ECO:0007669"/>
    <property type="project" value="TreeGrafter"/>
</dbReference>
<feature type="transmembrane region" description="Helical" evidence="2">
    <location>
        <begin position="292"/>
        <end position="315"/>
    </location>
</feature>
<proteinExistence type="predicted"/>